<evidence type="ECO:0000313" key="1">
    <source>
        <dbReference type="EMBL" id="MDQ0174268.1"/>
    </source>
</evidence>
<comment type="caution">
    <text evidence="1">The sequence shown here is derived from an EMBL/GenBank/DDBJ whole genome shotgun (WGS) entry which is preliminary data.</text>
</comment>
<keyword evidence="2" id="KW-1185">Reference proteome</keyword>
<protein>
    <recommendedName>
        <fullName evidence="3">Spore coat protein</fullName>
    </recommendedName>
</protein>
<organism evidence="1 2">
    <name type="scientific">Bacillus chungangensis</name>
    <dbReference type="NCBI Taxonomy" id="587633"/>
    <lineage>
        <taxon>Bacteria</taxon>
        <taxon>Bacillati</taxon>
        <taxon>Bacillota</taxon>
        <taxon>Bacilli</taxon>
        <taxon>Bacillales</taxon>
        <taxon>Bacillaceae</taxon>
        <taxon>Bacillus</taxon>
    </lineage>
</organism>
<dbReference type="RefSeq" id="WP_307225599.1">
    <property type="nucleotide sequence ID" value="NZ_JAUSTT010000001.1"/>
</dbReference>
<gene>
    <name evidence="1" type="ORF">J2S08_000099</name>
</gene>
<evidence type="ECO:0000313" key="2">
    <source>
        <dbReference type="Proteomes" id="UP001223586"/>
    </source>
</evidence>
<dbReference type="EMBL" id="JAUSTT010000001">
    <property type="protein sequence ID" value="MDQ0174268.1"/>
    <property type="molecule type" value="Genomic_DNA"/>
</dbReference>
<sequence length="106" mass="12184">MINITSTHLHYKNQFHLIDNKNTKEAKEVNGKKTESKTIKYILEGGFIKVYLVGNDGSRQCLRAIPLEDADPAILSQVENITFLDMIMFNEMQNDKVKQAKDKNKK</sequence>
<accession>A0ABT9WLU3</accession>
<evidence type="ECO:0008006" key="3">
    <source>
        <dbReference type="Google" id="ProtNLM"/>
    </source>
</evidence>
<proteinExistence type="predicted"/>
<dbReference type="Proteomes" id="UP001223586">
    <property type="component" value="Unassembled WGS sequence"/>
</dbReference>
<reference evidence="1 2" key="1">
    <citation type="submission" date="2023-07" db="EMBL/GenBank/DDBJ databases">
        <title>Genomic Encyclopedia of Type Strains, Phase IV (KMG-IV): sequencing the most valuable type-strain genomes for metagenomic binning, comparative biology and taxonomic classification.</title>
        <authorList>
            <person name="Goeker M."/>
        </authorList>
    </citation>
    <scope>NUCLEOTIDE SEQUENCE [LARGE SCALE GENOMIC DNA]</scope>
    <source>
        <strain evidence="1 2">DSM 23837</strain>
    </source>
</reference>
<name>A0ABT9WLU3_9BACI</name>